<dbReference type="InterPro" id="IPR037050">
    <property type="entry name" value="DUF1254_sf"/>
</dbReference>
<dbReference type="Pfam" id="PF06742">
    <property type="entry name" value="DUF1214"/>
    <property type="match status" value="1"/>
</dbReference>
<dbReference type="InterPro" id="IPR010679">
    <property type="entry name" value="DUF1254"/>
</dbReference>
<dbReference type="RefSeq" id="WP_205125444.1">
    <property type="nucleotide sequence ID" value="NZ_CP076128.1"/>
</dbReference>
<dbReference type="EMBL" id="CP076128">
    <property type="protein sequence ID" value="QWG07053.1"/>
    <property type="molecule type" value="Genomic_DNA"/>
</dbReference>
<feature type="domain" description="DUF1214" evidence="1">
    <location>
        <begin position="392"/>
        <end position="498"/>
    </location>
</feature>
<dbReference type="Gene3D" id="2.60.120.600">
    <property type="entry name" value="Domain of unknown function DUF1214, C-terminal domain"/>
    <property type="match status" value="1"/>
</dbReference>
<evidence type="ECO:0000313" key="4">
    <source>
        <dbReference type="Proteomes" id="UP000682802"/>
    </source>
</evidence>
<dbReference type="SUPFAM" id="SSF160935">
    <property type="entry name" value="VPA0735-like"/>
    <property type="match status" value="1"/>
</dbReference>
<dbReference type="Pfam" id="PF06863">
    <property type="entry name" value="DUF1254"/>
    <property type="match status" value="1"/>
</dbReference>
<dbReference type="PANTHER" id="PTHR36509">
    <property type="entry name" value="BLL3101 PROTEIN"/>
    <property type="match status" value="1"/>
</dbReference>
<proteinExistence type="predicted"/>
<protein>
    <submittedName>
        <fullName evidence="3">DUF1254 domain-containing protein</fullName>
    </submittedName>
</protein>
<name>A0ABX8GUI0_9BACT</name>
<dbReference type="Gene3D" id="1.10.3360.10">
    <property type="entry name" value="VPA0735-like domain"/>
    <property type="match status" value="1"/>
</dbReference>
<dbReference type="Gene3D" id="2.60.40.1610">
    <property type="entry name" value="Domain of unknown function DUF1254"/>
    <property type="match status" value="1"/>
</dbReference>
<dbReference type="Proteomes" id="UP000682802">
    <property type="component" value="Chromosome 1"/>
</dbReference>
<accession>A0ABX8GUI0</accession>
<sequence length="515" mass="57806">MISKITPILPFLFMGQILVGCNQQTTPKEEAAVTTEVQKMKMSTAIPDGIESPNVIKSKTLGDLSFYDGVPLPKTVDKVYDYLDLVNAIDAYTKGIQLASMEAMKQGILSFGPANQTALLFEDLMDSKALFLTANTTSVYMTSWLELSDEPMVIETPPDVLGIIDDHYFKYVADFGRLGPDKSKGGKFLILPPNYKGKVPKGYFVKQANTYGHWIIWRGFQKNGSPAPAIADTKKTFKVYPLSQKDNPPAMNFIDVSGKEFNTIHKMDERIYDEINAVVQAEPSFGENPEILGSLAAIGIEKGKKFAPDSRMKEILKEAAKIGSAIVRTEMAKPRSEYLFKFPNTQWLNPLAYKSYLFEHNGARLLDARSAFHFYATGITPAMSMKIVGKGSQYSIAYSDKDGNTFDGSKTYKFHVPANPPMKDFWSFTIYDNQTRSMLQTDQRFPGIDSNQKGLVQNEDGSWDIFIGPKAPKGFEKNWIQTNPSKGWNTIFRLYGPLEPWFDNKWYPSDAILVQ</sequence>
<dbReference type="PANTHER" id="PTHR36509:SF3">
    <property type="entry name" value="SIGNAL PEPTIDE PROTEIN"/>
    <property type="match status" value="1"/>
</dbReference>
<feature type="domain" description="DUF1254" evidence="2">
    <location>
        <begin position="127"/>
        <end position="241"/>
    </location>
</feature>
<dbReference type="InterPro" id="IPR010621">
    <property type="entry name" value="DUF1214"/>
</dbReference>
<keyword evidence="4" id="KW-1185">Reference proteome</keyword>
<reference evidence="3 4" key="1">
    <citation type="submission" date="2021-05" db="EMBL/GenBank/DDBJ databases">
        <title>Comparative genomic studies on the polysaccharide-degrading batcterial strains of the Flammeovirga genus.</title>
        <authorList>
            <person name="Zewei F."/>
            <person name="Zheng Z."/>
            <person name="Yu L."/>
            <person name="Ruyue G."/>
            <person name="Yanhong M."/>
            <person name="Yuanyuan C."/>
            <person name="Jingyan G."/>
            <person name="Wenjun H."/>
        </authorList>
    </citation>
    <scope>NUCLEOTIDE SEQUENCE [LARGE SCALE GENOMIC DNA]</scope>
    <source>
        <strain evidence="3 4">YS10</strain>
    </source>
</reference>
<gene>
    <name evidence="3" type="ORF">KM029_17385</name>
</gene>
<evidence type="ECO:0000313" key="3">
    <source>
        <dbReference type="EMBL" id="QWG07053.1"/>
    </source>
</evidence>
<dbReference type="InterPro" id="IPR037049">
    <property type="entry name" value="DUF1214_C_sf"/>
</dbReference>
<evidence type="ECO:0000259" key="2">
    <source>
        <dbReference type="Pfam" id="PF06863"/>
    </source>
</evidence>
<organism evidence="3 4">
    <name type="scientific">Flammeovirga kamogawensis</name>
    <dbReference type="NCBI Taxonomy" id="373891"/>
    <lineage>
        <taxon>Bacteria</taxon>
        <taxon>Pseudomonadati</taxon>
        <taxon>Bacteroidota</taxon>
        <taxon>Cytophagia</taxon>
        <taxon>Cytophagales</taxon>
        <taxon>Flammeovirgaceae</taxon>
        <taxon>Flammeovirga</taxon>
    </lineage>
</organism>
<dbReference type="PROSITE" id="PS51257">
    <property type="entry name" value="PROKAR_LIPOPROTEIN"/>
    <property type="match status" value="1"/>
</dbReference>
<evidence type="ECO:0000259" key="1">
    <source>
        <dbReference type="Pfam" id="PF06742"/>
    </source>
</evidence>